<dbReference type="Proteomes" id="UP001424741">
    <property type="component" value="Unassembled WGS sequence"/>
</dbReference>
<proteinExistence type="predicted"/>
<keyword evidence="2" id="KW-1185">Reference proteome</keyword>
<reference evidence="1 2" key="1">
    <citation type="submission" date="2024-02" db="EMBL/GenBank/DDBJ databases">
        <title>Rubritalea halochordaticola NBRC 107102.</title>
        <authorList>
            <person name="Ichikawa N."/>
            <person name="Katano-Makiyama Y."/>
            <person name="Hidaka K."/>
        </authorList>
    </citation>
    <scope>NUCLEOTIDE SEQUENCE [LARGE SCALE GENOMIC DNA]</scope>
    <source>
        <strain evidence="1 2">NBRC 107102</strain>
    </source>
</reference>
<protein>
    <recommendedName>
        <fullName evidence="3">Lipocalin-like domain-containing protein</fullName>
    </recommendedName>
</protein>
<comment type="caution">
    <text evidence="1">The sequence shown here is derived from an EMBL/GenBank/DDBJ whole genome shotgun (WGS) entry which is preliminary data.</text>
</comment>
<dbReference type="EMBL" id="BAABRL010000013">
    <property type="protein sequence ID" value="GAA5497288.1"/>
    <property type="molecule type" value="Genomic_DNA"/>
</dbReference>
<dbReference type="PROSITE" id="PS51257">
    <property type="entry name" value="PROKAR_LIPOPROTEIN"/>
    <property type="match status" value="1"/>
</dbReference>
<accession>A0ABP9V3Q5</accession>
<evidence type="ECO:0000313" key="2">
    <source>
        <dbReference type="Proteomes" id="UP001424741"/>
    </source>
</evidence>
<sequence>MRIYACFLAVFCTAGLLSSCGKPSTGMSEGGENLFDYTGAEGALYSSGDGPGDEPRLALQLLEKESRFKLWTGRHMQGKKIKALEGYYQVRGDEIILDLSVAEELRATVMPDKLILRANGRDYSLHKRRGEILQSPFEIEGE</sequence>
<name>A0ABP9V3Q5_9BACT</name>
<evidence type="ECO:0008006" key="3">
    <source>
        <dbReference type="Google" id="ProtNLM"/>
    </source>
</evidence>
<evidence type="ECO:0000313" key="1">
    <source>
        <dbReference type="EMBL" id="GAA5497288.1"/>
    </source>
</evidence>
<gene>
    <name evidence="1" type="ORF">Rhal01_03481</name>
</gene>
<organism evidence="1 2">
    <name type="scientific">Rubritalea halochordaticola</name>
    <dbReference type="NCBI Taxonomy" id="714537"/>
    <lineage>
        <taxon>Bacteria</taxon>
        <taxon>Pseudomonadati</taxon>
        <taxon>Verrucomicrobiota</taxon>
        <taxon>Verrucomicrobiia</taxon>
        <taxon>Verrucomicrobiales</taxon>
        <taxon>Rubritaleaceae</taxon>
        <taxon>Rubritalea</taxon>
    </lineage>
</organism>